<dbReference type="PANTHER" id="PTHR45033:SF2">
    <property type="entry name" value="ZINC-TYPE ALCOHOL DEHYDROGENASE-LIKE PROTEIN C1773.06C"/>
    <property type="match status" value="1"/>
</dbReference>
<gene>
    <name evidence="2" type="ORF">LY89DRAFT_645565</name>
</gene>
<dbReference type="CDD" id="cd08276">
    <property type="entry name" value="MDR7"/>
    <property type="match status" value="1"/>
</dbReference>
<dbReference type="OrthoDB" id="3509362at2759"/>
<name>A0A194X942_MOLSC</name>
<dbReference type="InterPro" id="IPR011032">
    <property type="entry name" value="GroES-like_sf"/>
</dbReference>
<dbReference type="GeneID" id="28821613"/>
<dbReference type="PANTHER" id="PTHR45033">
    <property type="match status" value="1"/>
</dbReference>
<dbReference type="InParanoid" id="A0A194X942"/>
<sequence>MATHLVYRLTNRGPKCTIKQVSERRPTPDKHEVLVKIHAVSLNYRDIVIANGTWPFPAKDNLIPCSDSAGKVVAIGSDVEGFAIGDKVVAAFDVATLYGPLKDWNHGHGGPIDGVLREYAAFPASVLVKIPSESKLGFPQLSTLVCTGVTAWNALYGNIPLKPGQTVLFQGTGGLSITGLILAKAAEATTIITSSSSAKLALVKSKYGVDHTINYKTTRNWAAKVNKITNNNGVVFILENGGSGTIKQSLECITAGGIISVIGFLSPAKQKDMPDVAGLALAKGVVVRGITVGNRNMLKDLVRFVAARGLERPVDKTFGFEQAEVEAAYEYLKSGKHVGKVCISLE</sequence>
<feature type="domain" description="Enoyl reductase (ER)" evidence="1">
    <location>
        <begin position="13"/>
        <end position="343"/>
    </location>
</feature>
<dbReference type="KEGG" id="psco:LY89DRAFT_645565"/>
<dbReference type="SUPFAM" id="SSF51735">
    <property type="entry name" value="NAD(P)-binding Rossmann-fold domains"/>
    <property type="match status" value="1"/>
</dbReference>
<organism evidence="2 3">
    <name type="scientific">Mollisia scopiformis</name>
    <name type="common">Conifer needle endophyte fungus</name>
    <name type="synonym">Phialocephala scopiformis</name>
    <dbReference type="NCBI Taxonomy" id="149040"/>
    <lineage>
        <taxon>Eukaryota</taxon>
        <taxon>Fungi</taxon>
        <taxon>Dikarya</taxon>
        <taxon>Ascomycota</taxon>
        <taxon>Pezizomycotina</taxon>
        <taxon>Leotiomycetes</taxon>
        <taxon>Helotiales</taxon>
        <taxon>Mollisiaceae</taxon>
        <taxon>Mollisia</taxon>
    </lineage>
</organism>
<dbReference type="RefSeq" id="XP_018071046.1">
    <property type="nucleotide sequence ID" value="XM_018211887.1"/>
</dbReference>
<dbReference type="InterPro" id="IPR013149">
    <property type="entry name" value="ADH-like_C"/>
</dbReference>
<dbReference type="Gene3D" id="3.90.180.10">
    <property type="entry name" value="Medium-chain alcohol dehydrogenases, catalytic domain"/>
    <property type="match status" value="1"/>
</dbReference>
<dbReference type="InterPro" id="IPR036291">
    <property type="entry name" value="NAD(P)-bd_dom_sf"/>
</dbReference>
<dbReference type="SUPFAM" id="SSF50129">
    <property type="entry name" value="GroES-like"/>
    <property type="match status" value="1"/>
</dbReference>
<protein>
    <submittedName>
        <fullName evidence="2">Putative zinc-type alcohol dehydrogenase-like protein</fullName>
    </submittedName>
</protein>
<evidence type="ECO:0000313" key="2">
    <source>
        <dbReference type="EMBL" id="KUJ16691.1"/>
    </source>
</evidence>
<accession>A0A194X942</accession>
<dbReference type="GO" id="GO:0016491">
    <property type="term" value="F:oxidoreductase activity"/>
    <property type="evidence" value="ECO:0007669"/>
    <property type="project" value="InterPro"/>
</dbReference>
<evidence type="ECO:0000259" key="1">
    <source>
        <dbReference type="SMART" id="SM00829"/>
    </source>
</evidence>
<dbReference type="SMART" id="SM00829">
    <property type="entry name" value="PKS_ER"/>
    <property type="match status" value="1"/>
</dbReference>
<dbReference type="InterPro" id="IPR052711">
    <property type="entry name" value="Zinc_ADH-like"/>
</dbReference>
<dbReference type="Gene3D" id="3.40.50.720">
    <property type="entry name" value="NAD(P)-binding Rossmann-like Domain"/>
    <property type="match status" value="1"/>
</dbReference>
<dbReference type="Pfam" id="PF00107">
    <property type="entry name" value="ADH_zinc_N"/>
    <property type="match status" value="1"/>
</dbReference>
<dbReference type="InterPro" id="IPR020843">
    <property type="entry name" value="ER"/>
</dbReference>
<dbReference type="EMBL" id="KQ947415">
    <property type="protein sequence ID" value="KUJ16691.1"/>
    <property type="molecule type" value="Genomic_DNA"/>
</dbReference>
<dbReference type="AlphaFoldDB" id="A0A194X942"/>
<proteinExistence type="predicted"/>
<dbReference type="Pfam" id="PF08240">
    <property type="entry name" value="ADH_N"/>
    <property type="match status" value="1"/>
</dbReference>
<dbReference type="Proteomes" id="UP000070700">
    <property type="component" value="Unassembled WGS sequence"/>
</dbReference>
<evidence type="ECO:0000313" key="3">
    <source>
        <dbReference type="Proteomes" id="UP000070700"/>
    </source>
</evidence>
<dbReference type="InterPro" id="IPR013154">
    <property type="entry name" value="ADH-like_N"/>
</dbReference>
<keyword evidence="3" id="KW-1185">Reference proteome</keyword>
<reference evidence="2 3" key="1">
    <citation type="submission" date="2015-10" db="EMBL/GenBank/DDBJ databases">
        <title>Full genome of DAOMC 229536 Phialocephala scopiformis, a fungal endophyte of spruce producing the potent anti-insectan compound rugulosin.</title>
        <authorList>
            <consortium name="DOE Joint Genome Institute"/>
            <person name="Walker A.K."/>
            <person name="Frasz S.L."/>
            <person name="Seifert K.A."/>
            <person name="Miller J.D."/>
            <person name="Mondo S.J."/>
            <person name="Labutti K."/>
            <person name="Lipzen A."/>
            <person name="Dockter R."/>
            <person name="Kennedy M."/>
            <person name="Grigoriev I.V."/>
            <person name="Spatafora J.W."/>
        </authorList>
    </citation>
    <scope>NUCLEOTIDE SEQUENCE [LARGE SCALE GENOMIC DNA]</scope>
    <source>
        <strain evidence="2 3">CBS 120377</strain>
    </source>
</reference>